<evidence type="ECO:0000256" key="4">
    <source>
        <dbReference type="ARBA" id="ARBA00022723"/>
    </source>
</evidence>
<evidence type="ECO:0000256" key="7">
    <source>
        <dbReference type="ARBA" id="ARBA00031378"/>
    </source>
</evidence>
<dbReference type="Gene3D" id="3.90.400.10">
    <property type="entry name" value="Oligo-1,6-glucosidase, Domain 2"/>
    <property type="match status" value="1"/>
</dbReference>
<dbReference type="PANTHER" id="PTHR10357:SF219">
    <property type="entry name" value="MALTOSE ALPHA-D-GLUCOSYLTRANSFERASE"/>
    <property type="match status" value="1"/>
</dbReference>
<sequence length="1115" mass="130060">MSIPIKSGDPLWFKDAVFYEVSVRAFFDSNGDGIGDFPGLIQKLDYLEDLGINTLWLLPFYPSPLKDDGFDVTDHTDIHPDYGTLTDFKFFLKEAHRRGIRVIIELILNHTSDQHPWFKRSRKAKSGSRYRDLYVWSDTTDKYKEARVMFSDAEASNWTWDTEARAYYWHRFYRHQPELNFENAEVQMEMIKVVDFWMKMGVDGFRLGSAAFLFEEEGTSCENLPQTHVFLKKLRSHIDKNYKDKVLIAEANLWPEDAATYFGGGEECHMNFNFPLMPRMFLALRTEDSYPIVDIIEQTPVTPPNCQWVVFLRNHDELGLEMVTEEEKDYLLKAYASDANSKVNTGIRRRLAPMLNNDRRKVELLYTILLSLPGTPVIYYGDEIGMGDNVYLGDRFGVRTPMQWNMNLNAGFSTANPQRLFLPIITDPVYRFESVNVATQEENPSSLLWWLKHVIAMRKRLNIFGRGTMKFIESSNAKVLAFARTDEKQRVIVVANLSQFSQAATLNLSEYRDCEMTEAFSQNRFMNVEENDYPITIGPYGYFWFQADTPEKKEKADASGELPLIRTDLSWERLLDNYNEVRNLERKILPPFMRKCRWFGGKAKVINKIAIHKTIPVKVEGDTHYLTIIEVHYVQRLPELYFLPLTFVPSDSILERVEYTTQSVVCRAEIQGRSGFIMDSSYDKVFRDFLFMGMEKEIRLKDDSGGELEFNSSVFARLGKNKKVDSKILKTDQSNTAIIYNDEYFFKFYRKLEKEINPDLEIIRFLSEHTTFQNCPKYAGSIEYHDHEGKTIVFGLLQEKVENQGEAWAMSVDSVGRFYERVMVKGKAVKPPKLINKSAIKFEDSPEIIQEYIGRGFYERIVRLGQRTAEMHLALASDASNPAFTVEKFNANYQRSMYSSLRKMVRDRFSLLEATLPKLDPQVQELAKKILALEDNILECFSEVYQVKINTFKTRIHGDFHLGQVLFTGKDFVIIDFEGEPGLAFSERRLKRSPLKDVAGMMRSIHYAAFGKILLNENYRDRDLEFLESWAEQWQHYIGRYYLGAYMERMGMGTVLSPEHDVLLRTFLLEKAIYELGYELNGRPDWTVIPLRGIYYHMKRYQEEKEERKETKSKK</sequence>
<dbReference type="InterPro" id="IPR017853">
    <property type="entry name" value="GH"/>
</dbReference>
<feature type="domain" description="Glycosyl hydrolase family 13 catalytic" evidence="8">
    <location>
        <begin position="20"/>
        <end position="419"/>
    </location>
</feature>
<evidence type="ECO:0000313" key="9">
    <source>
        <dbReference type="EMBL" id="SKC61966.1"/>
    </source>
</evidence>
<keyword evidence="4" id="KW-0479">Metal-binding</keyword>
<dbReference type="Gene3D" id="3.90.1200.10">
    <property type="match status" value="1"/>
</dbReference>
<dbReference type="EMBL" id="FUZU01000001">
    <property type="protein sequence ID" value="SKC61966.1"/>
    <property type="molecule type" value="Genomic_DNA"/>
</dbReference>
<keyword evidence="6" id="KW-0413">Isomerase</keyword>
<evidence type="ECO:0000256" key="2">
    <source>
        <dbReference type="ARBA" id="ARBA00005496"/>
    </source>
</evidence>
<dbReference type="InterPro" id="IPR013780">
    <property type="entry name" value="Glyco_hydro_b"/>
</dbReference>
<dbReference type="SMART" id="SM00642">
    <property type="entry name" value="Aamy"/>
    <property type="match status" value="1"/>
</dbReference>
<dbReference type="Gene3D" id="2.60.40.1180">
    <property type="entry name" value="Golgi alpha-mannosidase II"/>
    <property type="match status" value="1"/>
</dbReference>
<keyword evidence="10" id="KW-1185">Reference proteome</keyword>
<proteinExistence type="inferred from homology"/>
<dbReference type="GO" id="GO:0016740">
    <property type="term" value="F:transferase activity"/>
    <property type="evidence" value="ECO:0007669"/>
    <property type="project" value="UniProtKB-KW"/>
</dbReference>
<dbReference type="InterPro" id="IPR006047">
    <property type="entry name" value="GH13_cat_dom"/>
</dbReference>
<dbReference type="AlphaFoldDB" id="A0A1T5KE39"/>
<dbReference type="GO" id="GO:0046872">
    <property type="term" value="F:metal ion binding"/>
    <property type="evidence" value="ECO:0007669"/>
    <property type="project" value="UniProtKB-KW"/>
</dbReference>
<dbReference type="InterPro" id="IPR012811">
    <property type="entry name" value="TreS_maltokin_C_dom"/>
</dbReference>
<dbReference type="FunFam" id="3.20.20.80:FF:000055">
    <property type="entry name" value="Trehalose synthase"/>
    <property type="match status" value="1"/>
</dbReference>
<dbReference type="CDD" id="cd11334">
    <property type="entry name" value="AmyAc_TreS"/>
    <property type="match status" value="1"/>
</dbReference>
<evidence type="ECO:0000256" key="3">
    <source>
        <dbReference type="ARBA" id="ARBA00012619"/>
    </source>
</evidence>
<dbReference type="GO" id="GO:0005975">
    <property type="term" value="P:carbohydrate metabolic process"/>
    <property type="evidence" value="ECO:0007669"/>
    <property type="project" value="InterPro"/>
</dbReference>
<evidence type="ECO:0000256" key="1">
    <source>
        <dbReference type="ARBA" id="ARBA00001595"/>
    </source>
</evidence>
<dbReference type="NCBIfam" id="TIGR02457">
    <property type="entry name" value="TreS_Cterm"/>
    <property type="match status" value="1"/>
</dbReference>
<dbReference type="STRING" id="688867.SAMN05660236_2081"/>
<comment type="catalytic activity">
    <reaction evidence="1">
        <text>D-maltose = alpha,alpha-trehalose</text>
        <dbReference type="Rhea" id="RHEA:15145"/>
        <dbReference type="ChEBI" id="CHEBI:16551"/>
        <dbReference type="ChEBI" id="CHEBI:17306"/>
        <dbReference type="EC" id="5.4.99.16"/>
    </reaction>
</comment>
<name>A0A1T5KE39_9BACT</name>
<dbReference type="InterPro" id="IPR045857">
    <property type="entry name" value="O16G_dom_2"/>
</dbReference>
<keyword evidence="5" id="KW-0106">Calcium</keyword>
<dbReference type="InterPro" id="IPR011009">
    <property type="entry name" value="Kinase-like_dom_sf"/>
</dbReference>
<evidence type="ECO:0000256" key="5">
    <source>
        <dbReference type="ARBA" id="ARBA00022837"/>
    </source>
</evidence>
<dbReference type="SUPFAM" id="SSF56112">
    <property type="entry name" value="Protein kinase-like (PK-like)"/>
    <property type="match status" value="1"/>
</dbReference>
<gene>
    <name evidence="9" type="ORF">SAMN05660236_2081</name>
</gene>
<dbReference type="PANTHER" id="PTHR10357">
    <property type="entry name" value="ALPHA-AMYLASE FAMILY MEMBER"/>
    <property type="match status" value="1"/>
</dbReference>
<reference evidence="9 10" key="1">
    <citation type="submission" date="2017-02" db="EMBL/GenBank/DDBJ databases">
        <authorList>
            <person name="Peterson S.W."/>
        </authorList>
    </citation>
    <scope>NUCLEOTIDE SEQUENCE [LARGE SCALE GENOMIC DNA]</scope>
    <source>
        <strain evidence="9 10">DSM 25262</strain>
    </source>
</reference>
<dbReference type="OrthoDB" id="9806009at2"/>
<dbReference type="GO" id="GO:0047471">
    <property type="term" value="F:maltose alpha-D-glucosyltransferase activity"/>
    <property type="evidence" value="ECO:0007669"/>
    <property type="project" value="UniProtKB-EC"/>
</dbReference>
<dbReference type="RefSeq" id="WP_079686572.1">
    <property type="nucleotide sequence ID" value="NZ_FUZU01000001.1"/>
</dbReference>
<dbReference type="InterPro" id="IPR012810">
    <property type="entry name" value="TreS/a-amylase_N"/>
</dbReference>
<comment type="similarity">
    <text evidence="2">Belongs to the glycosyl hydrolase 13 family. TreS subfamily.</text>
</comment>
<organism evidence="9 10">
    <name type="scientific">Ohtaekwangia koreensis</name>
    <dbReference type="NCBI Taxonomy" id="688867"/>
    <lineage>
        <taxon>Bacteria</taxon>
        <taxon>Pseudomonadati</taxon>
        <taxon>Bacteroidota</taxon>
        <taxon>Cytophagia</taxon>
        <taxon>Cytophagales</taxon>
        <taxon>Fulvivirgaceae</taxon>
        <taxon>Ohtaekwangia</taxon>
    </lineage>
</organism>
<dbReference type="NCBIfam" id="TIGR02456">
    <property type="entry name" value="treS_nterm"/>
    <property type="match status" value="1"/>
</dbReference>
<dbReference type="InterPro" id="IPR032091">
    <property type="entry name" value="Malt_amylase-like_C"/>
</dbReference>
<accession>A0A1T5KE39</accession>
<dbReference type="Pfam" id="PF00128">
    <property type="entry name" value="Alpha-amylase"/>
    <property type="match status" value="1"/>
</dbReference>
<evidence type="ECO:0000313" key="10">
    <source>
        <dbReference type="Proteomes" id="UP000190961"/>
    </source>
</evidence>
<evidence type="ECO:0000256" key="6">
    <source>
        <dbReference type="ARBA" id="ARBA00023235"/>
    </source>
</evidence>
<dbReference type="SUPFAM" id="SSF51445">
    <property type="entry name" value="(Trans)glycosidases"/>
    <property type="match status" value="1"/>
</dbReference>
<evidence type="ECO:0000259" key="8">
    <source>
        <dbReference type="SMART" id="SM00642"/>
    </source>
</evidence>
<dbReference type="EC" id="5.4.99.16" evidence="3"/>
<protein>
    <recommendedName>
        <fullName evidence="3">maltose alpha-D-glucosyltransferase</fullName>
        <ecNumber evidence="3">5.4.99.16</ecNumber>
    </recommendedName>
    <alternativeName>
        <fullName evidence="7">Maltose alpha-D-glucosyltransferase</fullName>
    </alternativeName>
</protein>
<keyword evidence="9" id="KW-0808">Transferase</keyword>
<dbReference type="SUPFAM" id="SSF51011">
    <property type="entry name" value="Glycosyl hydrolase domain"/>
    <property type="match status" value="1"/>
</dbReference>
<dbReference type="Proteomes" id="UP000190961">
    <property type="component" value="Unassembled WGS sequence"/>
</dbReference>
<dbReference type="Gene3D" id="3.20.20.80">
    <property type="entry name" value="Glycosidases"/>
    <property type="match status" value="1"/>
</dbReference>
<dbReference type="Pfam" id="PF16657">
    <property type="entry name" value="Malt_amylase_C"/>
    <property type="match status" value="1"/>
</dbReference>